<dbReference type="PANTHER" id="PTHR35849:SF2">
    <property type="entry name" value="BLR2341 PROTEIN"/>
    <property type="match status" value="1"/>
</dbReference>
<dbReference type="Proteomes" id="UP000054370">
    <property type="component" value="Unassembled WGS sequence"/>
</dbReference>
<name>A0A087IJ29_VIBVL</name>
<dbReference type="InterPro" id="IPR058548">
    <property type="entry name" value="MlaB-like_STAS"/>
</dbReference>
<reference evidence="2" key="3">
    <citation type="submission" date="2019-01" db="EMBL/GenBank/DDBJ databases">
        <authorList>
            <consortium name="NCBI Pathogen Detection Project"/>
        </authorList>
    </citation>
    <scope>NUCLEOTIDE SEQUENCE</scope>
    <source>
        <strain evidence="2">BCW_3452</strain>
    </source>
</reference>
<reference evidence="4 5" key="1">
    <citation type="submission" date="2017-12" db="EMBL/GenBank/DDBJ databases">
        <title>FDA dAtabase for Regulatory Grade micrObial Sequences (FDA-ARGOS): Supporting development and validation of Infectious Disease Dx tests.</title>
        <authorList>
            <person name="Hoffmann M."/>
            <person name="Allard M."/>
            <person name="Evans P."/>
            <person name="Brown E."/>
            <person name="Tallon L.J."/>
            <person name="Sadzewicz L."/>
            <person name="Sengamalay N."/>
            <person name="Ott S."/>
            <person name="Godinez A."/>
            <person name="Nagaraj S."/>
            <person name="Vavikolanu K."/>
            <person name="Aluvathingal J."/>
            <person name="Nadendla S."/>
            <person name="Hobson J."/>
            <person name="Sichtig H."/>
        </authorList>
    </citation>
    <scope>NUCLEOTIDE SEQUENCE [LARGE SCALE GENOMIC DNA]</scope>
    <source>
        <strain evidence="5">ATCC 29307</strain>
        <strain evidence="4">FDAARGOS_118</strain>
    </source>
</reference>
<dbReference type="SUPFAM" id="SSF52091">
    <property type="entry name" value="SpoIIaa-like"/>
    <property type="match status" value="1"/>
</dbReference>
<protein>
    <submittedName>
        <fullName evidence="2">STAS domain-containing protein</fullName>
    </submittedName>
</protein>
<dbReference type="RefSeq" id="WP_011082063.1">
    <property type="nucleotide sequence ID" value="NZ_CBCSKP010000003.1"/>
</dbReference>
<evidence type="ECO:0000259" key="1">
    <source>
        <dbReference type="PROSITE" id="PS50801"/>
    </source>
</evidence>
<gene>
    <name evidence="4" type="ORF">AL548_000620</name>
    <name evidence="2" type="ORF">I7730_10455</name>
    <name evidence="3" type="ORF">J0J18_05845</name>
</gene>
<dbReference type="Gene3D" id="3.30.750.24">
    <property type="entry name" value="STAS domain"/>
    <property type="match status" value="1"/>
</dbReference>
<dbReference type="InterPro" id="IPR002645">
    <property type="entry name" value="STAS_dom"/>
</dbReference>
<evidence type="ECO:0000313" key="3">
    <source>
        <dbReference type="EMBL" id="MBN8121244.1"/>
    </source>
</evidence>
<keyword evidence="5" id="KW-1185">Reference proteome</keyword>
<dbReference type="PANTHER" id="PTHR35849">
    <property type="entry name" value="BLR2341 PROTEIN"/>
    <property type="match status" value="1"/>
</dbReference>
<dbReference type="OrthoDB" id="5876963at2"/>
<sequence length="84" mass="9354">MECWLAECLDISSVQECRSQYLQWLESDQPLQLIGSEVRKVDASGIQALVSFIRSVKQTGSTLELTAFSDVLAEGIELLGYELN</sequence>
<accession>A0A087IJ29</accession>
<evidence type="ECO:0000313" key="2">
    <source>
        <dbReference type="EMBL" id="HAS8540208.1"/>
    </source>
</evidence>
<dbReference type="InterPro" id="IPR036513">
    <property type="entry name" value="STAS_dom_sf"/>
</dbReference>
<reference evidence="3" key="4">
    <citation type="submission" date="2021-03" db="EMBL/GenBank/DDBJ databases">
        <title>Study of the foodborne Vibrio vulnificus isolates from China.</title>
        <authorList>
            <person name="Zheng Z."/>
            <person name="Ye L."/>
        </authorList>
    </citation>
    <scope>NUCLEOTIDE SEQUENCE</scope>
    <source>
        <strain evidence="3">Vv1582</strain>
    </source>
</reference>
<dbReference type="EMBL" id="JAFKOQ010000002">
    <property type="protein sequence ID" value="MBN8121244.1"/>
    <property type="molecule type" value="Genomic_DNA"/>
</dbReference>
<feature type="domain" description="STAS" evidence="1">
    <location>
        <begin position="9"/>
        <end position="84"/>
    </location>
</feature>
<dbReference type="Proteomes" id="UP000664056">
    <property type="component" value="Unassembled WGS sequence"/>
</dbReference>
<dbReference type="EMBL" id="DACRBY010000011">
    <property type="protein sequence ID" value="HAS8540208.1"/>
    <property type="molecule type" value="Genomic_DNA"/>
</dbReference>
<dbReference type="Proteomes" id="UP000863257">
    <property type="component" value="Unassembled WGS sequence"/>
</dbReference>
<evidence type="ECO:0000313" key="4">
    <source>
        <dbReference type="EMBL" id="PNM77108.1"/>
    </source>
</evidence>
<dbReference type="PROSITE" id="PS50801">
    <property type="entry name" value="STAS"/>
    <property type="match status" value="1"/>
</dbReference>
<dbReference type="AlphaFoldDB" id="A0A087IJ29"/>
<reference evidence="2" key="2">
    <citation type="journal article" date="2018" name="Genome Biol.">
        <title>SKESA: strategic k-mer extension for scrupulous assemblies.</title>
        <authorList>
            <person name="Souvorov A."/>
            <person name="Agarwala R."/>
            <person name="Lipman D.J."/>
        </authorList>
    </citation>
    <scope>NUCLEOTIDE SEQUENCE</scope>
    <source>
        <strain evidence="2">BCW_3452</strain>
    </source>
</reference>
<organism evidence="2">
    <name type="scientific">Vibrio vulnificus</name>
    <dbReference type="NCBI Taxonomy" id="672"/>
    <lineage>
        <taxon>Bacteria</taxon>
        <taxon>Pseudomonadati</taxon>
        <taxon>Pseudomonadota</taxon>
        <taxon>Gammaproteobacteria</taxon>
        <taxon>Vibrionales</taxon>
        <taxon>Vibrionaceae</taxon>
        <taxon>Vibrio</taxon>
    </lineage>
</organism>
<proteinExistence type="predicted"/>
<evidence type="ECO:0000313" key="5">
    <source>
        <dbReference type="Proteomes" id="UP000054370"/>
    </source>
</evidence>
<dbReference type="EMBL" id="LOSH02000001">
    <property type="protein sequence ID" value="PNM77108.1"/>
    <property type="molecule type" value="Genomic_DNA"/>
</dbReference>
<dbReference type="Pfam" id="PF13466">
    <property type="entry name" value="STAS_2"/>
    <property type="match status" value="1"/>
</dbReference>
<dbReference type="InterPro" id="IPR052746">
    <property type="entry name" value="MlaB_ABC_Transporter"/>
</dbReference>
<dbReference type="GeneID" id="93897323"/>
<comment type="caution">
    <text evidence="2">The sequence shown here is derived from an EMBL/GenBank/DDBJ whole genome shotgun (WGS) entry which is preliminary data.</text>
</comment>